<keyword evidence="5" id="KW-1185">Reference proteome</keyword>
<evidence type="ECO:0000313" key="3">
    <source>
        <dbReference type="EMBL" id="KAE9215934.1"/>
    </source>
</evidence>
<dbReference type="Proteomes" id="UP000437068">
    <property type="component" value="Unassembled WGS sequence"/>
</dbReference>
<feature type="transmembrane region" description="Helical" evidence="2">
    <location>
        <begin position="589"/>
        <end position="607"/>
    </location>
</feature>
<keyword evidence="2" id="KW-1133">Transmembrane helix</keyword>
<keyword evidence="2" id="KW-0812">Transmembrane</keyword>
<feature type="transmembrane region" description="Helical" evidence="2">
    <location>
        <begin position="149"/>
        <end position="170"/>
    </location>
</feature>
<dbReference type="AlphaFoldDB" id="A0A6A4D1E5"/>
<protein>
    <submittedName>
        <fullName evidence="4">Uncharacterized protein</fullName>
    </submittedName>
</protein>
<feature type="transmembrane region" description="Helical" evidence="2">
    <location>
        <begin position="534"/>
        <end position="558"/>
    </location>
</feature>
<evidence type="ECO:0000256" key="2">
    <source>
        <dbReference type="SAM" id="Phobius"/>
    </source>
</evidence>
<feature type="transmembrane region" description="Helical" evidence="2">
    <location>
        <begin position="368"/>
        <end position="389"/>
    </location>
</feature>
<proteinExistence type="predicted"/>
<sequence length="669" mass="74238">MLKDKKLLLFPPRTTSKTRFLAVIHSKGTELTSLRVGFDHCAGFRRRKVALDFKGGTADPDNMQASFTIKAPSRPPALKSEVSARRLSKTPPTPERRPSIRQSAFVRGVKRLARRYYEWKSAHQYLGRYTVDKLLALEEYQRVTSPLRVFAVIALTPLPGLLAITLIGAIPLESPLKGVSANASYFVQSALAYTVMTLSLLFFIRGALGLPQSAYSHRQCILIGILTAGCNELAMLALSIVWAFPLPFRDFLGIPTFFTLLTATHVWMLRSRLRHYYRSMLRYIPLVCAQASILFIFQGLAILFANVPQEVQGVITITFPLLRAFLKRMIWTFAGCLDDISTDVTICVVEIFGSLFQNVCVQNARSPAIGALIIVVDFAQALVEVYMYLNHKFVVDGSRAVSTAVRVVESSLYPTVLTSTTGTDPAKPDPNEAALDISHRGNSRMLSYEEAFPQLKKTNFTLPKRRSRILAGTEMLDLGSVDPAAVAADPTSGRPPLISPASVTGSKPPRKASVDDIDIAHRENAKLLKQTLQLLFASEVLVFAEYAEFACSVVYGLYTLTLYHMPYAKYNLSFIGLSETQFWKSVGNTAVYCILEGCTLLFLFTLMRGKYGMSTLHQLAFVLEKYWMSVQGKMCGSLSLIFILNTVHHGMVLSLKFNCEKVLNGTAGE</sequence>
<evidence type="ECO:0000256" key="1">
    <source>
        <dbReference type="SAM" id="MobiDB-lite"/>
    </source>
</evidence>
<comment type="caution">
    <text evidence="4">The sequence shown here is derived from an EMBL/GenBank/DDBJ whole genome shotgun (WGS) entry which is preliminary data.</text>
</comment>
<accession>A0A6A4D1E5</accession>
<feature type="region of interest" description="Disordered" evidence="1">
    <location>
        <begin position="73"/>
        <end position="99"/>
    </location>
</feature>
<feature type="transmembrane region" description="Helical" evidence="2">
    <location>
        <begin position="251"/>
        <end position="269"/>
    </location>
</feature>
<dbReference type="EMBL" id="QXGE01000955">
    <property type="protein sequence ID" value="KAE9300324.1"/>
    <property type="molecule type" value="Genomic_DNA"/>
</dbReference>
<feature type="transmembrane region" description="Helical" evidence="2">
    <location>
        <begin position="281"/>
        <end position="305"/>
    </location>
</feature>
<gene>
    <name evidence="4" type="ORF">PF001_g15017</name>
    <name evidence="3" type="ORF">PF005_g9263</name>
</gene>
<evidence type="ECO:0000313" key="4">
    <source>
        <dbReference type="EMBL" id="KAE9300324.1"/>
    </source>
</evidence>
<organism evidence="4 6">
    <name type="scientific">Phytophthora fragariae</name>
    <dbReference type="NCBI Taxonomy" id="53985"/>
    <lineage>
        <taxon>Eukaryota</taxon>
        <taxon>Sar</taxon>
        <taxon>Stramenopiles</taxon>
        <taxon>Oomycota</taxon>
        <taxon>Peronosporomycetes</taxon>
        <taxon>Peronosporales</taxon>
        <taxon>Peronosporaceae</taxon>
        <taxon>Phytophthora</taxon>
    </lineage>
</organism>
<feature type="transmembrane region" description="Helical" evidence="2">
    <location>
        <begin position="220"/>
        <end position="245"/>
    </location>
</feature>
<evidence type="ECO:0000313" key="6">
    <source>
        <dbReference type="Proteomes" id="UP000437068"/>
    </source>
</evidence>
<dbReference type="Proteomes" id="UP000433483">
    <property type="component" value="Unassembled WGS sequence"/>
</dbReference>
<feature type="transmembrane region" description="Helical" evidence="2">
    <location>
        <begin position="190"/>
        <end position="208"/>
    </location>
</feature>
<dbReference type="OrthoDB" id="121053at2759"/>
<name>A0A6A4D1E5_9STRA</name>
<dbReference type="EMBL" id="QXGB01000413">
    <property type="protein sequence ID" value="KAE9215934.1"/>
    <property type="molecule type" value="Genomic_DNA"/>
</dbReference>
<keyword evidence="2" id="KW-0472">Membrane</keyword>
<evidence type="ECO:0000313" key="5">
    <source>
        <dbReference type="Proteomes" id="UP000433483"/>
    </source>
</evidence>
<reference evidence="5 6" key="1">
    <citation type="submission" date="2018-08" db="EMBL/GenBank/DDBJ databases">
        <title>Genomic investigation of the strawberry pathogen Phytophthora fragariae indicates pathogenicity is determined by transcriptional variation in three key races.</title>
        <authorList>
            <person name="Adams T.M."/>
            <person name="Armitage A.D."/>
            <person name="Sobczyk M.K."/>
            <person name="Bates H.J."/>
            <person name="Dunwell J.M."/>
            <person name="Nellist C.F."/>
            <person name="Harrison R.J."/>
        </authorList>
    </citation>
    <scope>NUCLEOTIDE SEQUENCE [LARGE SCALE GENOMIC DNA]</scope>
    <source>
        <strain evidence="4 6">A4</strain>
        <strain evidence="3 5">NOV-27</strain>
    </source>
</reference>